<feature type="transmembrane region" description="Helical" evidence="7">
    <location>
        <begin position="12"/>
        <end position="36"/>
    </location>
</feature>
<accession>A0ABW4YJB3</accession>
<evidence type="ECO:0000256" key="4">
    <source>
        <dbReference type="ARBA" id="ARBA00022692"/>
    </source>
</evidence>
<dbReference type="Pfam" id="PF00528">
    <property type="entry name" value="BPD_transp_1"/>
    <property type="match status" value="1"/>
</dbReference>
<keyword evidence="10" id="KW-1185">Reference proteome</keyword>
<dbReference type="InterPro" id="IPR035906">
    <property type="entry name" value="MetI-like_sf"/>
</dbReference>
<keyword evidence="3" id="KW-1003">Cell membrane</keyword>
<evidence type="ECO:0000313" key="9">
    <source>
        <dbReference type="EMBL" id="MFD2115589.1"/>
    </source>
</evidence>
<dbReference type="PANTHER" id="PTHR30193">
    <property type="entry name" value="ABC TRANSPORTER PERMEASE PROTEIN"/>
    <property type="match status" value="1"/>
</dbReference>
<gene>
    <name evidence="9" type="ORF">ACFSJH_07580</name>
</gene>
<evidence type="ECO:0000256" key="7">
    <source>
        <dbReference type="RuleBase" id="RU363032"/>
    </source>
</evidence>
<feature type="transmembrane region" description="Helical" evidence="7">
    <location>
        <begin position="107"/>
        <end position="128"/>
    </location>
</feature>
<feature type="transmembrane region" description="Helical" evidence="7">
    <location>
        <begin position="74"/>
        <end position="95"/>
    </location>
</feature>
<dbReference type="PROSITE" id="PS50928">
    <property type="entry name" value="ABC_TM1"/>
    <property type="match status" value="1"/>
</dbReference>
<comment type="subcellular location">
    <subcellularLocation>
        <location evidence="1 7">Cell membrane</location>
        <topology evidence="1 7">Multi-pass membrane protein</topology>
    </subcellularLocation>
</comment>
<protein>
    <submittedName>
        <fullName evidence="9">Carbohydrate ABC transporter permease</fullName>
    </submittedName>
</protein>
<feature type="transmembrane region" description="Helical" evidence="7">
    <location>
        <begin position="156"/>
        <end position="179"/>
    </location>
</feature>
<dbReference type="Proteomes" id="UP001597362">
    <property type="component" value="Unassembled WGS sequence"/>
</dbReference>
<dbReference type="InterPro" id="IPR000515">
    <property type="entry name" value="MetI-like"/>
</dbReference>
<keyword evidence="4 7" id="KW-0812">Transmembrane</keyword>
<dbReference type="SUPFAM" id="SSF161098">
    <property type="entry name" value="MetI-like"/>
    <property type="match status" value="1"/>
</dbReference>
<dbReference type="InterPro" id="IPR051393">
    <property type="entry name" value="ABC_transporter_permease"/>
</dbReference>
<dbReference type="RefSeq" id="WP_377770885.1">
    <property type="nucleotide sequence ID" value="NZ_JBHUHO010000020.1"/>
</dbReference>
<feature type="transmembrane region" description="Helical" evidence="7">
    <location>
        <begin position="206"/>
        <end position="224"/>
    </location>
</feature>
<evidence type="ECO:0000256" key="1">
    <source>
        <dbReference type="ARBA" id="ARBA00004651"/>
    </source>
</evidence>
<dbReference type="PANTHER" id="PTHR30193:SF37">
    <property type="entry name" value="INNER MEMBRANE ABC TRANSPORTER PERMEASE PROTEIN YCJO"/>
    <property type="match status" value="1"/>
</dbReference>
<evidence type="ECO:0000256" key="3">
    <source>
        <dbReference type="ARBA" id="ARBA00022475"/>
    </source>
</evidence>
<reference evidence="10" key="1">
    <citation type="journal article" date="2019" name="Int. J. Syst. Evol. Microbiol.">
        <title>The Global Catalogue of Microorganisms (GCM) 10K type strain sequencing project: providing services to taxonomists for standard genome sequencing and annotation.</title>
        <authorList>
            <consortium name="The Broad Institute Genomics Platform"/>
            <consortium name="The Broad Institute Genome Sequencing Center for Infectious Disease"/>
            <person name="Wu L."/>
            <person name="Ma J."/>
        </authorList>
    </citation>
    <scope>NUCLEOTIDE SEQUENCE [LARGE SCALE GENOMIC DNA]</scope>
    <source>
        <strain evidence="10">GH52</strain>
    </source>
</reference>
<feature type="transmembrane region" description="Helical" evidence="7">
    <location>
        <begin position="260"/>
        <end position="285"/>
    </location>
</feature>
<feature type="domain" description="ABC transmembrane type-1" evidence="8">
    <location>
        <begin position="70"/>
        <end position="282"/>
    </location>
</feature>
<dbReference type="Gene3D" id="1.10.3720.10">
    <property type="entry name" value="MetI-like"/>
    <property type="match status" value="1"/>
</dbReference>
<dbReference type="EMBL" id="JBHUHO010000020">
    <property type="protein sequence ID" value="MFD2115589.1"/>
    <property type="molecule type" value="Genomic_DNA"/>
</dbReference>
<evidence type="ECO:0000256" key="2">
    <source>
        <dbReference type="ARBA" id="ARBA00022448"/>
    </source>
</evidence>
<sequence length="293" mass="33006">MGKRLIKLRYPAWFILPFLIIFGVLYLFPTLSGFYYSFTDWNLLRDTDIRFIGFDQFRMLFQSGEIWNALEHTFIYAALVTVLQNVFGFGLALVLNSVMPGKTLLRAIFFTPMILSALIVGYMFTSIYHPTGLLNQFLSTIGLGFLQQEWLGNADIALYSVIMAGVWQSTGFSMAIYLAGLQTVPKDMLEAAEIDGATYWQRLKSILIPFVAPSFTINIVYSTVTSLKVFDLIFVMTKGGPGDSTEVMNSFVLKQFGRGMYGYGTAANLILFLIITAAALLILFFTRRKEMEA</sequence>
<comment type="caution">
    <text evidence="9">The sequence shown here is derived from an EMBL/GenBank/DDBJ whole genome shotgun (WGS) entry which is preliminary data.</text>
</comment>
<keyword evidence="5 7" id="KW-1133">Transmembrane helix</keyword>
<evidence type="ECO:0000259" key="8">
    <source>
        <dbReference type="PROSITE" id="PS50928"/>
    </source>
</evidence>
<name>A0ABW4YJB3_9BACL</name>
<evidence type="ECO:0000313" key="10">
    <source>
        <dbReference type="Proteomes" id="UP001597362"/>
    </source>
</evidence>
<keyword evidence="6 7" id="KW-0472">Membrane</keyword>
<comment type="similarity">
    <text evidence="7">Belongs to the binding-protein-dependent transport system permease family.</text>
</comment>
<proteinExistence type="inferred from homology"/>
<organism evidence="9 10">
    <name type="scientific">Paenibacillus yanchengensis</name>
    <dbReference type="NCBI Taxonomy" id="2035833"/>
    <lineage>
        <taxon>Bacteria</taxon>
        <taxon>Bacillati</taxon>
        <taxon>Bacillota</taxon>
        <taxon>Bacilli</taxon>
        <taxon>Bacillales</taxon>
        <taxon>Paenibacillaceae</taxon>
        <taxon>Paenibacillus</taxon>
    </lineage>
</organism>
<evidence type="ECO:0000256" key="5">
    <source>
        <dbReference type="ARBA" id="ARBA00022989"/>
    </source>
</evidence>
<keyword evidence="2 7" id="KW-0813">Transport</keyword>
<evidence type="ECO:0000256" key="6">
    <source>
        <dbReference type="ARBA" id="ARBA00023136"/>
    </source>
</evidence>
<dbReference type="CDD" id="cd06261">
    <property type="entry name" value="TM_PBP2"/>
    <property type="match status" value="1"/>
</dbReference>